<feature type="compositionally biased region" description="Polar residues" evidence="1">
    <location>
        <begin position="297"/>
        <end position="308"/>
    </location>
</feature>
<gene>
    <name evidence="4" type="ORF">HMN09_00833700</name>
</gene>
<feature type="transmembrane region" description="Helical" evidence="2">
    <location>
        <begin position="118"/>
        <end position="139"/>
    </location>
</feature>
<feature type="compositionally biased region" description="Basic and acidic residues" evidence="1">
    <location>
        <begin position="324"/>
        <end position="354"/>
    </location>
</feature>
<keyword evidence="2" id="KW-1133">Transmembrane helix</keyword>
<name>A0A8H6W3J1_MYCCL</name>
<evidence type="ECO:0000313" key="4">
    <source>
        <dbReference type="EMBL" id="KAF7304319.1"/>
    </source>
</evidence>
<keyword evidence="2" id="KW-0472">Membrane</keyword>
<evidence type="ECO:0000256" key="1">
    <source>
        <dbReference type="SAM" id="MobiDB-lite"/>
    </source>
</evidence>
<organism evidence="4 5">
    <name type="scientific">Mycena chlorophos</name>
    <name type="common">Agaric fungus</name>
    <name type="synonym">Agaricus chlorophos</name>
    <dbReference type="NCBI Taxonomy" id="658473"/>
    <lineage>
        <taxon>Eukaryota</taxon>
        <taxon>Fungi</taxon>
        <taxon>Dikarya</taxon>
        <taxon>Basidiomycota</taxon>
        <taxon>Agaricomycotina</taxon>
        <taxon>Agaricomycetes</taxon>
        <taxon>Agaricomycetidae</taxon>
        <taxon>Agaricales</taxon>
        <taxon>Marasmiineae</taxon>
        <taxon>Mycenaceae</taxon>
        <taxon>Mycena</taxon>
    </lineage>
</organism>
<feature type="compositionally biased region" description="Polar residues" evidence="1">
    <location>
        <begin position="262"/>
        <end position="274"/>
    </location>
</feature>
<dbReference type="OrthoDB" id="2964254at2759"/>
<dbReference type="InterPro" id="IPR045339">
    <property type="entry name" value="DUF6534"/>
</dbReference>
<dbReference type="AlphaFoldDB" id="A0A8H6W3J1"/>
<dbReference type="EMBL" id="JACAZE010000011">
    <property type="protein sequence ID" value="KAF7304319.1"/>
    <property type="molecule type" value="Genomic_DNA"/>
</dbReference>
<feature type="transmembrane region" description="Helical" evidence="2">
    <location>
        <begin position="44"/>
        <end position="72"/>
    </location>
</feature>
<evidence type="ECO:0000256" key="2">
    <source>
        <dbReference type="SAM" id="Phobius"/>
    </source>
</evidence>
<feature type="region of interest" description="Disordered" evidence="1">
    <location>
        <begin position="252"/>
        <end position="290"/>
    </location>
</feature>
<dbReference type="PANTHER" id="PTHR40465">
    <property type="entry name" value="CHROMOSOME 1, WHOLE GENOME SHOTGUN SEQUENCE"/>
    <property type="match status" value="1"/>
</dbReference>
<proteinExistence type="predicted"/>
<feature type="region of interest" description="Disordered" evidence="1">
    <location>
        <begin position="297"/>
        <end position="316"/>
    </location>
</feature>
<dbReference type="Pfam" id="PF20152">
    <property type="entry name" value="DUF6534"/>
    <property type="match status" value="1"/>
</dbReference>
<feature type="region of interest" description="Disordered" evidence="1">
    <location>
        <begin position="321"/>
        <end position="362"/>
    </location>
</feature>
<feature type="domain" description="DUF6534" evidence="3">
    <location>
        <begin position="168"/>
        <end position="249"/>
    </location>
</feature>
<keyword evidence="5" id="KW-1185">Reference proteome</keyword>
<keyword evidence="2" id="KW-0812">Transmembrane</keyword>
<feature type="transmembrane region" description="Helical" evidence="2">
    <location>
        <begin position="12"/>
        <end position="32"/>
    </location>
</feature>
<reference evidence="4" key="1">
    <citation type="submission" date="2020-05" db="EMBL/GenBank/DDBJ databases">
        <title>Mycena genomes resolve the evolution of fungal bioluminescence.</title>
        <authorList>
            <person name="Tsai I.J."/>
        </authorList>
    </citation>
    <scope>NUCLEOTIDE SEQUENCE</scope>
    <source>
        <strain evidence="4">110903Hualien_Pintung</strain>
    </source>
</reference>
<dbReference type="PANTHER" id="PTHR40465:SF1">
    <property type="entry name" value="DUF6534 DOMAIN-CONTAINING PROTEIN"/>
    <property type="match status" value="1"/>
</dbReference>
<evidence type="ECO:0000313" key="5">
    <source>
        <dbReference type="Proteomes" id="UP000613580"/>
    </source>
</evidence>
<dbReference type="Proteomes" id="UP000613580">
    <property type="component" value="Unassembled WGS sequence"/>
</dbReference>
<comment type="caution">
    <text evidence="4">The sequence shown here is derived from an EMBL/GenBank/DDBJ whole genome shotgun (WGS) entry which is preliminary data.</text>
</comment>
<accession>A0A8H6W3J1</accession>
<sequence>MPGLDLNTTIGPLVIGAFICCTFLGVITLQLAHYVKNYYEEDRLYVRSAVIVLYIVQLGFTICICQSAYVLGVTDFGETLELLYSPWGLNVAQVLGRVSLSCRALLTYQIYRATGALYLCISLWTITALVEALALVLCVDFFRTRSIAISISNPPYNRLLLLLFLSDAAMDLVNASVLCYHLWRKRRLAFSGNTTTMVDRLLVYTLQTGLATSMVSLAAGLAVHIWVMFFIGMPCSFTSAFIANINNRGSLRLSHTGKKGTSRSMTRSGDSGTWTERRGKGSTGRPSQRMQIQISRSVLQSTGQPESPSRSRSDKVLHLQSVGDADHIMSIEETKREDNELEMEMHPLPFEKRPPMQHPYAS</sequence>
<protein>
    <recommendedName>
        <fullName evidence="3">DUF6534 domain-containing protein</fullName>
    </recommendedName>
</protein>
<evidence type="ECO:0000259" key="3">
    <source>
        <dbReference type="Pfam" id="PF20152"/>
    </source>
</evidence>